<gene>
    <name evidence="2" type="ORF">SNAT2548_LOCUS8194</name>
</gene>
<keyword evidence="3" id="KW-1185">Reference proteome</keyword>
<organism evidence="2 3">
    <name type="scientific">Symbiodinium natans</name>
    <dbReference type="NCBI Taxonomy" id="878477"/>
    <lineage>
        <taxon>Eukaryota</taxon>
        <taxon>Sar</taxon>
        <taxon>Alveolata</taxon>
        <taxon>Dinophyceae</taxon>
        <taxon>Suessiales</taxon>
        <taxon>Symbiodiniaceae</taxon>
        <taxon>Symbiodinium</taxon>
    </lineage>
</organism>
<comment type="caution">
    <text evidence="2">The sequence shown here is derived from an EMBL/GenBank/DDBJ whole genome shotgun (WGS) entry which is preliminary data.</text>
</comment>
<dbReference type="PANTHER" id="PTHR33835:SF1">
    <property type="entry name" value="METALLO-BETA-LACTAMASE DOMAIN-CONTAINING PROTEIN"/>
    <property type="match status" value="1"/>
</dbReference>
<dbReference type="Proteomes" id="UP000604046">
    <property type="component" value="Unassembled WGS sequence"/>
</dbReference>
<feature type="chain" id="PRO_5032351550" description="Metallo-beta-lactamase domain-containing protein" evidence="1">
    <location>
        <begin position="17"/>
        <end position="314"/>
    </location>
</feature>
<reference evidence="2" key="1">
    <citation type="submission" date="2021-02" db="EMBL/GenBank/DDBJ databases">
        <authorList>
            <person name="Dougan E. K."/>
            <person name="Rhodes N."/>
            <person name="Thang M."/>
            <person name="Chan C."/>
        </authorList>
    </citation>
    <scope>NUCLEOTIDE SEQUENCE</scope>
</reference>
<keyword evidence="1" id="KW-0732">Signal</keyword>
<dbReference type="AlphaFoldDB" id="A0A812K6H9"/>
<feature type="signal peptide" evidence="1">
    <location>
        <begin position="1"/>
        <end position="16"/>
    </location>
</feature>
<dbReference type="PANTHER" id="PTHR33835">
    <property type="entry name" value="YALI0C07656P"/>
    <property type="match status" value="1"/>
</dbReference>
<dbReference type="InterPro" id="IPR025638">
    <property type="entry name" value="DUF4336"/>
</dbReference>
<dbReference type="OrthoDB" id="421671at2759"/>
<accession>A0A812K6H9</accession>
<evidence type="ECO:0000313" key="2">
    <source>
        <dbReference type="EMBL" id="CAE7221738.1"/>
    </source>
</evidence>
<dbReference type="EMBL" id="CAJNDS010000601">
    <property type="protein sequence ID" value="CAE7221738.1"/>
    <property type="molecule type" value="Genomic_DNA"/>
</dbReference>
<sequence>MLVVALLHVLCVQAWADPASHWPWPAFKPLEGGSVFEYVALQDAQMHNGTFRSLLAAIKDPQAQAKYREIDAQWQAGQLAVPCVWSRRMGLVKLADGVLVYSPVELLPDVRSALQRLGGVTTIVLPNREHAIHWESWNRAWPNAHVILPQGIHLPSWANPLEVGPGAIPEAVKKILQDFSIEVIGQTGFPEVVLQHQSSGTLLTSDFVYFGSKDKKDMSGRPQVGACTDLYYDAFVRPGPSDVLLPTYRLGLSEVDKRNISQSLQRILAWGPRQILSAHAGRVSSGGKDEAAAILKGSWSWCETQVAEPTLLML</sequence>
<dbReference type="SUPFAM" id="SSF56281">
    <property type="entry name" value="Metallo-hydrolase/oxidoreductase"/>
    <property type="match status" value="1"/>
</dbReference>
<evidence type="ECO:0008006" key="4">
    <source>
        <dbReference type="Google" id="ProtNLM"/>
    </source>
</evidence>
<evidence type="ECO:0000256" key="1">
    <source>
        <dbReference type="SAM" id="SignalP"/>
    </source>
</evidence>
<evidence type="ECO:0000313" key="3">
    <source>
        <dbReference type="Proteomes" id="UP000604046"/>
    </source>
</evidence>
<name>A0A812K6H9_9DINO</name>
<dbReference type="InterPro" id="IPR036866">
    <property type="entry name" value="RibonucZ/Hydroxyglut_hydro"/>
</dbReference>
<protein>
    <recommendedName>
        <fullName evidence="4">Metallo-beta-lactamase domain-containing protein</fullName>
    </recommendedName>
</protein>
<proteinExistence type="predicted"/>